<keyword evidence="3 5" id="KW-1133">Transmembrane helix</keyword>
<feature type="transmembrane region" description="Helical" evidence="5">
    <location>
        <begin position="376"/>
        <end position="398"/>
    </location>
</feature>
<dbReference type="PANTHER" id="PTHR23508:SF10">
    <property type="entry name" value="CARBOXYLIC ACID TRANSPORTER PROTEIN HOMOLOG"/>
    <property type="match status" value="1"/>
</dbReference>
<dbReference type="GO" id="GO:0005886">
    <property type="term" value="C:plasma membrane"/>
    <property type="evidence" value="ECO:0007669"/>
    <property type="project" value="TreeGrafter"/>
</dbReference>
<organism evidence="7 8">
    <name type="scientific">Xanthomonas citri pv. durantae</name>
    <dbReference type="NCBI Taxonomy" id="487862"/>
    <lineage>
        <taxon>Bacteria</taxon>
        <taxon>Pseudomonadati</taxon>
        <taxon>Pseudomonadota</taxon>
        <taxon>Gammaproteobacteria</taxon>
        <taxon>Lysobacterales</taxon>
        <taxon>Lysobacteraceae</taxon>
        <taxon>Xanthomonas</taxon>
    </lineage>
</organism>
<evidence type="ECO:0000259" key="6">
    <source>
        <dbReference type="PROSITE" id="PS50850"/>
    </source>
</evidence>
<keyword evidence="2 5" id="KW-0812">Transmembrane</keyword>
<feature type="transmembrane region" description="Helical" evidence="5">
    <location>
        <begin position="50"/>
        <end position="71"/>
    </location>
</feature>
<dbReference type="Proteomes" id="UP000190508">
    <property type="component" value="Chromosome"/>
</dbReference>
<feature type="transmembrane region" description="Helical" evidence="5">
    <location>
        <begin position="140"/>
        <end position="164"/>
    </location>
</feature>
<dbReference type="PROSITE" id="PS00216">
    <property type="entry name" value="SUGAR_TRANSPORT_1"/>
    <property type="match status" value="1"/>
</dbReference>
<name>A0A9X9IAG3_XANCI</name>
<dbReference type="Pfam" id="PF07690">
    <property type="entry name" value="MFS_1"/>
    <property type="match status" value="1"/>
</dbReference>
<dbReference type="InterPro" id="IPR011701">
    <property type="entry name" value="MFS"/>
</dbReference>
<feature type="domain" description="Major facilitator superfamily (MFS) profile" evidence="6">
    <location>
        <begin position="17"/>
        <end position="428"/>
    </location>
</feature>
<dbReference type="Gene3D" id="1.20.1250.20">
    <property type="entry name" value="MFS general substrate transporter like domains"/>
    <property type="match status" value="1"/>
</dbReference>
<protein>
    <submittedName>
        <fullName evidence="7">MFS transporter</fullName>
    </submittedName>
</protein>
<dbReference type="CDD" id="cd17365">
    <property type="entry name" value="MFS_PcaK_like"/>
    <property type="match status" value="1"/>
</dbReference>
<gene>
    <name evidence="7" type="ORF">Xdur_011950</name>
</gene>
<dbReference type="InterPro" id="IPR020846">
    <property type="entry name" value="MFS_dom"/>
</dbReference>
<dbReference type="PANTHER" id="PTHR23508">
    <property type="entry name" value="CARBOXYLIC ACID TRANSPORTER PROTEIN HOMOLOG"/>
    <property type="match status" value="1"/>
</dbReference>
<dbReference type="EMBL" id="CP066343">
    <property type="protein sequence ID" value="UVG56992.1"/>
    <property type="molecule type" value="Genomic_DNA"/>
</dbReference>
<proteinExistence type="predicted"/>
<comment type="subcellular location">
    <subcellularLocation>
        <location evidence="1">Membrane</location>
        <topology evidence="1">Multi-pass membrane protein</topology>
    </subcellularLocation>
</comment>
<feature type="transmembrane region" description="Helical" evidence="5">
    <location>
        <begin position="404"/>
        <end position="426"/>
    </location>
</feature>
<dbReference type="PROSITE" id="PS50850">
    <property type="entry name" value="MFS"/>
    <property type="match status" value="1"/>
</dbReference>
<evidence type="ECO:0000256" key="2">
    <source>
        <dbReference type="ARBA" id="ARBA00022692"/>
    </source>
</evidence>
<dbReference type="InterPro" id="IPR036259">
    <property type="entry name" value="MFS_trans_sf"/>
</dbReference>
<feature type="transmembrane region" description="Helical" evidence="5">
    <location>
        <begin position="281"/>
        <end position="302"/>
    </location>
</feature>
<evidence type="ECO:0000313" key="8">
    <source>
        <dbReference type="Proteomes" id="UP000190508"/>
    </source>
</evidence>
<dbReference type="GO" id="GO:0046943">
    <property type="term" value="F:carboxylic acid transmembrane transporter activity"/>
    <property type="evidence" value="ECO:0007669"/>
    <property type="project" value="TreeGrafter"/>
</dbReference>
<dbReference type="InterPro" id="IPR005829">
    <property type="entry name" value="Sugar_transporter_CS"/>
</dbReference>
<reference evidence="7" key="1">
    <citation type="submission" date="2020-12" db="EMBL/GenBank/DDBJ databases">
        <title>Complete genome investigation of Xanthomonas citri pv. durantae LMG696.</title>
        <authorList>
            <person name="Rana R."/>
            <person name="Bansal K."/>
            <person name="Patil P.B."/>
        </authorList>
    </citation>
    <scope>NUCLEOTIDE SEQUENCE</scope>
    <source>
        <strain evidence="7">LMG696</strain>
    </source>
</reference>
<sequence>MDEVVEHPRIKPVARRVVLIGALIILLDGFDTQAIGFAATALSRDLSIEISQLGIVFSAALIGALIGALVLSPLADRFGRKPIILFTVGVFGLFTLLTVFATSLEMLCALRLLAGVGLGGATPNVISHCVEYVPPRRRGWVVGLLYAGFPAGGLVGASVSALILPVWGWKPLFVIGGLLPLAIIPLVLWLSPESLQFLAAKPQRAAQLRHLLQRLLPGVSIAAAAPAEAGTARRSALSEVFAAGGIDGSVLLWIPFFMILLLLVTMVLWTPTLLQQSGMEASRSVLVVGLINLGSALGNLWAGRMIDRFGPFRVVPSVIVAGAACLAPMGSLLQLPGLLAACAIGAGFFIGASGAGIMTLSAAWYPAHVRATGFGWAYSVGRLGQLVGPLVPGGLLALGLGVPAIFLLTFVPAVLAAVAALALWRLPRAAAVDRQRQTGFSMPQTH</sequence>
<dbReference type="AlphaFoldDB" id="A0A9X9IAG3"/>
<feature type="transmembrane region" description="Helical" evidence="5">
    <location>
        <begin position="171"/>
        <end position="191"/>
    </location>
</feature>
<dbReference type="RefSeq" id="WP_044099981.1">
    <property type="nucleotide sequence ID" value="NZ_CP066343.1"/>
</dbReference>
<evidence type="ECO:0000256" key="3">
    <source>
        <dbReference type="ARBA" id="ARBA00022989"/>
    </source>
</evidence>
<feature type="transmembrane region" description="Helical" evidence="5">
    <location>
        <begin position="314"/>
        <end position="332"/>
    </location>
</feature>
<feature type="transmembrane region" description="Helical" evidence="5">
    <location>
        <begin position="338"/>
        <end position="364"/>
    </location>
</feature>
<keyword evidence="4 5" id="KW-0472">Membrane</keyword>
<evidence type="ECO:0000256" key="4">
    <source>
        <dbReference type="ARBA" id="ARBA00023136"/>
    </source>
</evidence>
<feature type="transmembrane region" description="Helical" evidence="5">
    <location>
        <begin position="250"/>
        <end position="269"/>
    </location>
</feature>
<evidence type="ECO:0000256" key="5">
    <source>
        <dbReference type="SAM" id="Phobius"/>
    </source>
</evidence>
<accession>A0A9X9IAG3</accession>
<dbReference type="SUPFAM" id="SSF103473">
    <property type="entry name" value="MFS general substrate transporter"/>
    <property type="match status" value="1"/>
</dbReference>
<feature type="transmembrane region" description="Helical" evidence="5">
    <location>
        <begin position="83"/>
        <end position="104"/>
    </location>
</feature>
<feature type="transmembrane region" description="Helical" evidence="5">
    <location>
        <begin position="17"/>
        <end position="38"/>
    </location>
</feature>
<evidence type="ECO:0000313" key="7">
    <source>
        <dbReference type="EMBL" id="UVG56992.1"/>
    </source>
</evidence>
<evidence type="ECO:0000256" key="1">
    <source>
        <dbReference type="ARBA" id="ARBA00004141"/>
    </source>
</evidence>